<keyword evidence="1" id="KW-0472">Membrane</keyword>
<keyword evidence="3" id="KW-1185">Reference proteome</keyword>
<feature type="transmembrane region" description="Helical" evidence="1">
    <location>
        <begin position="42"/>
        <end position="61"/>
    </location>
</feature>
<dbReference type="Proteomes" id="UP000242146">
    <property type="component" value="Unassembled WGS sequence"/>
</dbReference>
<comment type="caution">
    <text evidence="2">The sequence shown here is derived from an EMBL/GenBank/DDBJ whole genome shotgun (WGS) entry which is preliminary data.</text>
</comment>
<keyword evidence="1" id="KW-0812">Transmembrane</keyword>
<accession>A0A1X2G8U6</accession>
<evidence type="ECO:0000256" key="1">
    <source>
        <dbReference type="SAM" id="Phobius"/>
    </source>
</evidence>
<evidence type="ECO:0000313" key="3">
    <source>
        <dbReference type="Proteomes" id="UP000242146"/>
    </source>
</evidence>
<evidence type="ECO:0000313" key="2">
    <source>
        <dbReference type="EMBL" id="ORX48016.1"/>
    </source>
</evidence>
<sequence length="66" mass="7818">MGQPMKVGFTCVSSGPISHVSQWLFNNTPIERFLHVSRIKSLFWFFFFFFLPLYPVFKAIYQTQAH</sequence>
<dbReference type="EMBL" id="MCGT01000031">
    <property type="protein sequence ID" value="ORX48016.1"/>
    <property type="molecule type" value="Genomic_DNA"/>
</dbReference>
<proteinExistence type="predicted"/>
<name>A0A1X2G8U6_9FUNG</name>
<protein>
    <submittedName>
        <fullName evidence="2">Uncharacterized protein</fullName>
    </submittedName>
</protein>
<organism evidence="2 3">
    <name type="scientific">Hesseltinella vesiculosa</name>
    <dbReference type="NCBI Taxonomy" id="101127"/>
    <lineage>
        <taxon>Eukaryota</taxon>
        <taxon>Fungi</taxon>
        <taxon>Fungi incertae sedis</taxon>
        <taxon>Mucoromycota</taxon>
        <taxon>Mucoromycotina</taxon>
        <taxon>Mucoromycetes</taxon>
        <taxon>Mucorales</taxon>
        <taxon>Cunninghamellaceae</taxon>
        <taxon>Hesseltinella</taxon>
    </lineage>
</organism>
<gene>
    <name evidence="2" type="ORF">DM01DRAFT_1134613</name>
</gene>
<reference evidence="2 3" key="1">
    <citation type="submission" date="2016-07" db="EMBL/GenBank/DDBJ databases">
        <title>Pervasive Adenine N6-methylation of Active Genes in Fungi.</title>
        <authorList>
            <consortium name="DOE Joint Genome Institute"/>
            <person name="Mondo S.J."/>
            <person name="Dannebaum R.O."/>
            <person name="Kuo R.C."/>
            <person name="Labutti K."/>
            <person name="Haridas S."/>
            <person name="Kuo A."/>
            <person name="Salamov A."/>
            <person name="Ahrendt S.R."/>
            <person name="Lipzen A."/>
            <person name="Sullivan W."/>
            <person name="Andreopoulos W.B."/>
            <person name="Clum A."/>
            <person name="Lindquist E."/>
            <person name="Daum C."/>
            <person name="Ramamoorthy G.K."/>
            <person name="Gryganskyi A."/>
            <person name="Culley D."/>
            <person name="Magnuson J.K."/>
            <person name="James T.Y."/>
            <person name="O'Malley M.A."/>
            <person name="Stajich J.E."/>
            <person name="Spatafora J.W."/>
            <person name="Visel A."/>
            <person name="Grigoriev I.V."/>
        </authorList>
    </citation>
    <scope>NUCLEOTIDE SEQUENCE [LARGE SCALE GENOMIC DNA]</scope>
    <source>
        <strain evidence="2 3">NRRL 3301</strain>
    </source>
</reference>
<dbReference type="AlphaFoldDB" id="A0A1X2G8U6"/>
<keyword evidence="1" id="KW-1133">Transmembrane helix</keyword>